<dbReference type="RefSeq" id="WP_090210624.1">
    <property type="nucleotide sequence ID" value="NZ_FOZM01000004.1"/>
</dbReference>
<dbReference type="Proteomes" id="UP000198926">
    <property type="component" value="Unassembled WGS sequence"/>
</dbReference>
<dbReference type="EMBL" id="FOZM01000004">
    <property type="protein sequence ID" value="SFS22265.1"/>
    <property type="molecule type" value="Genomic_DNA"/>
</dbReference>
<evidence type="ECO:0000313" key="3">
    <source>
        <dbReference type="Proteomes" id="UP000198926"/>
    </source>
</evidence>
<evidence type="ECO:0000256" key="1">
    <source>
        <dbReference type="SAM" id="Phobius"/>
    </source>
</evidence>
<keyword evidence="1" id="KW-0812">Transmembrane</keyword>
<name>A0A1I6N2R1_9RHOB</name>
<protein>
    <submittedName>
        <fullName evidence="2">Uncharacterized protein</fullName>
    </submittedName>
</protein>
<dbReference type="AlphaFoldDB" id="A0A1I6N2R1"/>
<gene>
    <name evidence="2" type="ORF">SAMN05444714_3229</name>
</gene>
<feature type="transmembrane region" description="Helical" evidence="1">
    <location>
        <begin position="20"/>
        <end position="42"/>
    </location>
</feature>
<reference evidence="2 3" key="1">
    <citation type="submission" date="2016-10" db="EMBL/GenBank/DDBJ databases">
        <authorList>
            <person name="de Groot N.N."/>
        </authorList>
    </citation>
    <scope>NUCLEOTIDE SEQUENCE [LARGE SCALE GENOMIC DNA]</scope>
    <source>
        <strain evidence="2 3">DSM 29433</strain>
    </source>
</reference>
<evidence type="ECO:0000313" key="2">
    <source>
        <dbReference type="EMBL" id="SFS22265.1"/>
    </source>
</evidence>
<keyword evidence="1" id="KW-1133">Transmembrane helix</keyword>
<keyword evidence="3" id="KW-1185">Reference proteome</keyword>
<organism evidence="2 3">
    <name type="scientific">Yoonia litorea</name>
    <dbReference type="NCBI Taxonomy" id="1123755"/>
    <lineage>
        <taxon>Bacteria</taxon>
        <taxon>Pseudomonadati</taxon>
        <taxon>Pseudomonadota</taxon>
        <taxon>Alphaproteobacteria</taxon>
        <taxon>Rhodobacterales</taxon>
        <taxon>Paracoccaceae</taxon>
        <taxon>Yoonia</taxon>
    </lineage>
</organism>
<keyword evidence="1" id="KW-0472">Membrane</keyword>
<proteinExistence type="predicted"/>
<accession>A0A1I6N2R1</accession>
<dbReference type="OrthoDB" id="7864710at2"/>
<sequence length="172" mass="18845">MGSIFDPGASVNLETTLNLAAQHAFEIISLLIAAAALVYAALAFKAAKHAVQATKDSDLTALRVKMQDSISGAERSLIRLQEACQATRLQWENKNDRAFPVLGTGFFDRSETDHIQELEHAGFKLLQELAATAPKATSSTTEIEAFIGRARTASVQIERLKFRLECPKSAWR</sequence>